<dbReference type="AlphaFoldDB" id="A0A9N9DYV2"/>
<dbReference type="Proteomes" id="UP000789396">
    <property type="component" value="Unassembled WGS sequence"/>
</dbReference>
<dbReference type="GO" id="GO:0005524">
    <property type="term" value="F:ATP binding"/>
    <property type="evidence" value="ECO:0007669"/>
    <property type="project" value="InterPro"/>
</dbReference>
<dbReference type="InterPro" id="IPR001245">
    <property type="entry name" value="Ser-Thr/Tyr_kinase_cat_dom"/>
</dbReference>
<evidence type="ECO:0000313" key="2">
    <source>
        <dbReference type="EMBL" id="CAG8653212.1"/>
    </source>
</evidence>
<dbReference type="OrthoDB" id="2414060at2759"/>
<dbReference type="PROSITE" id="PS50011">
    <property type="entry name" value="PROTEIN_KINASE_DOM"/>
    <property type="match status" value="1"/>
</dbReference>
<dbReference type="InterPro" id="IPR050122">
    <property type="entry name" value="RTK"/>
</dbReference>
<gene>
    <name evidence="2" type="ORF">RFULGI_LOCUS8546</name>
</gene>
<dbReference type="GO" id="GO:0005886">
    <property type="term" value="C:plasma membrane"/>
    <property type="evidence" value="ECO:0007669"/>
    <property type="project" value="TreeGrafter"/>
</dbReference>
<reference evidence="2" key="1">
    <citation type="submission" date="2021-06" db="EMBL/GenBank/DDBJ databases">
        <authorList>
            <person name="Kallberg Y."/>
            <person name="Tangrot J."/>
            <person name="Rosling A."/>
        </authorList>
    </citation>
    <scope>NUCLEOTIDE SEQUENCE</scope>
    <source>
        <strain evidence="2">IN212</strain>
    </source>
</reference>
<evidence type="ECO:0000313" key="3">
    <source>
        <dbReference type="Proteomes" id="UP000789396"/>
    </source>
</evidence>
<comment type="caution">
    <text evidence="2">The sequence shown here is derived from an EMBL/GenBank/DDBJ whole genome shotgun (WGS) entry which is preliminary data.</text>
</comment>
<feature type="domain" description="Protein kinase" evidence="1">
    <location>
        <begin position="69"/>
        <end position="255"/>
    </location>
</feature>
<dbReference type="Pfam" id="PF07714">
    <property type="entry name" value="PK_Tyr_Ser-Thr"/>
    <property type="match status" value="1"/>
</dbReference>
<proteinExistence type="predicted"/>
<keyword evidence="3" id="KW-1185">Reference proteome</keyword>
<dbReference type="GO" id="GO:0004714">
    <property type="term" value="F:transmembrane receptor protein tyrosine kinase activity"/>
    <property type="evidence" value="ECO:0007669"/>
    <property type="project" value="TreeGrafter"/>
</dbReference>
<name>A0A9N9DYV2_9GLOM</name>
<protein>
    <submittedName>
        <fullName evidence="2">12491_t:CDS:1</fullName>
    </submittedName>
</protein>
<dbReference type="InterPro" id="IPR011009">
    <property type="entry name" value="Kinase-like_dom_sf"/>
</dbReference>
<dbReference type="GO" id="GO:0007169">
    <property type="term" value="P:cell surface receptor protein tyrosine kinase signaling pathway"/>
    <property type="evidence" value="ECO:0007669"/>
    <property type="project" value="TreeGrafter"/>
</dbReference>
<organism evidence="2 3">
    <name type="scientific">Racocetra fulgida</name>
    <dbReference type="NCBI Taxonomy" id="60492"/>
    <lineage>
        <taxon>Eukaryota</taxon>
        <taxon>Fungi</taxon>
        <taxon>Fungi incertae sedis</taxon>
        <taxon>Mucoromycota</taxon>
        <taxon>Glomeromycotina</taxon>
        <taxon>Glomeromycetes</taxon>
        <taxon>Diversisporales</taxon>
        <taxon>Gigasporaceae</taxon>
        <taxon>Racocetra</taxon>
    </lineage>
</organism>
<dbReference type="Gene3D" id="1.10.510.10">
    <property type="entry name" value="Transferase(Phosphotransferase) domain 1"/>
    <property type="match status" value="1"/>
</dbReference>
<dbReference type="GO" id="GO:0043235">
    <property type="term" value="C:receptor complex"/>
    <property type="evidence" value="ECO:0007669"/>
    <property type="project" value="TreeGrafter"/>
</dbReference>
<evidence type="ECO:0000259" key="1">
    <source>
        <dbReference type="PROSITE" id="PS50011"/>
    </source>
</evidence>
<dbReference type="PANTHER" id="PTHR24416:SF611">
    <property type="entry name" value="TYROSINE-PROTEIN KINASE TRANSMEMBRANE RECEPTOR ROR"/>
    <property type="match status" value="1"/>
</dbReference>
<dbReference type="EMBL" id="CAJVPZ010013956">
    <property type="protein sequence ID" value="CAG8653212.1"/>
    <property type="molecule type" value="Genomic_DNA"/>
</dbReference>
<sequence>MNFNENNCTRCGRKKLYDEWCKQCEHDFFKSNFHKWTSGNEIIDTFIRETQLLATTKFNFLEWIPYSSIIDIKFIGRGGFGEVFSAIWIDGPRTKWNAEKNVWERYSNVNVALKSLKNIKEEDITSDLFKELKAHLMSNDQIVGRFNVLRTYGITYDPESKVYMMVMTLADYGDLSSYLQNHFSTLTYMKKLELLYDMATGLTQIHKSGLVHRDLHCGNVMCQGIMDKNLDQIDLKTSGLLNIEGSADLEIPDDL</sequence>
<accession>A0A9N9DYV2</accession>
<dbReference type="InterPro" id="IPR000719">
    <property type="entry name" value="Prot_kinase_dom"/>
</dbReference>
<dbReference type="SUPFAM" id="SSF56112">
    <property type="entry name" value="Protein kinase-like (PK-like)"/>
    <property type="match status" value="1"/>
</dbReference>
<dbReference type="PANTHER" id="PTHR24416">
    <property type="entry name" value="TYROSINE-PROTEIN KINASE RECEPTOR"/>
    <property type="match status" value="1"/>
</dbReference>